<dbReference type="EMBL" id="RDQH01000327">
    <property type="protein sequence ID" value="RXI09370.1"/>
    <property type="molecule type" value="Genomic_DNA"/>
</dbReference>
<accession>A0A498KMJ3</accession>
<dbReference type="Proteomes" id="UP000290289">
    <property type="component" value="Chromosome 1"/>
</dbReference>
<sequence>MSSIGASYAGVYLMQKRQKEKMEEKKKKKKNDEEHVEETSKVSAVHGYGRNNNKKIHPGNYHAPNITTAGPVEEGNNN</sequence>
<evidence type="ECO:0000313" key="3">
    <source>
        <dbReference type="Proteomes" id="UP000290289"/>
    </source>
</evidence>
<feature type="region of interest" description="Disordered" evidence="1">
    <location>
        <begin position="1"/>
        <end position="78"/>
    </location>
</feature>
<proteinExistence type="predicted"/>
<feature type="compositionally biased region" description="Basic and acidic residues" evidence="1">
    <location>
        <begin position="20"/>
        <end position="40"/>
    </location>
</feature>
<name>A0A498KMJ3_MALDO</name>
<keyword evidence="3" id="KW-1185">Reference proteome</keyword>
<protein>
    <submittedName>
        <fullName evidence="2">Uncharacterized protein</fullName>
    </submittedName>
</protein>
<gene>
    <name evidence="2" type="ORF">DVH24_033987</name>
</gene>
<organism evidence="2 3">
    <name type="scientific">Malus domestica</name>
    <name type="common">Apple</name>
    <name type="synonym">Pyrus malus</name>
    <dbReference type="NCBI Taxonomy" id="3750"/>
    <lineage>
        <taxon>Eukaryota</taxon>
        <taxon>Viridiplantae</taxon>
        <taxon>Streptophyta</taxon>
        <taxon>Embryophyta</taxon>
        <taxon>Tracheophyta</taxon>
        <taxon>Spermatophyta</taxon>
        <taxon>Magnoliopsida</taxon>
        <taxon>eudicotyledons</taxon>
        <taxon>Gunneridae</taxon>
        <taxon>Pentapetalae</taxon>
        <taxon>rosids</taxon>
        <taxon>fabids</taxon>
        <taxon>Rosales</taxon>
        <taxon>Rosaceae</taxon>
        <taxon>Amygdaloideae</taxon>
        <taxon>Maleae</taxon>
        <taxon>Malus</taxon>
    </lineage>
</organism>
<evidence type="ECO:0000313" key="2">
    <source>
        <dbReference type="EMBL" id="RXI09370.1"/>
    </source>
</evidence>
<dbReference type="AlphaFoldDB" id="A0A498KMJ3"/>
<evidence type="ECO:0000256" key="1">
    <source>
        <dbReference type="SAM" id="MobiDB-lite"/>
    </source>
</evidence>
<reference evidence="2 3" key="1">
    <citation type="submission" date="2018-10" db="EMBL/GenBank/DDBJ databases">
        <title>A high-quality apple genome assembly.</title>
        <authorList>
            <person name="Hu J."/>
        </authorList>
    </citation>
    <scope>NUCLEOTIDE SEQUENCE [LARGE SCALE GENOMIC DNA]</scope>
    <source>
        <strain evidence="3">cv. HFTH1</strain>
        <tissue evidence="2">Young leaf</tissue>
    </source>
</reference>
<comment type="caution">
    <text evidence="2">The sequence shown here is derived from an EMBL/GenBank/DDBJ whole genome shotgun (WGS) entry which is preliminary data.</text>
</comment>